<reference evidence="2" key="2">
    <citation type="submission" date="2013-12" db="EMBL/GenBank/DDBJ databases">
        <authorList>
            <person name="Yu Y."/>
            <person name="Lee S."/>
            <person name="de Baynast K."/>
            <person name="Wissotski M."/>
            <person name="Liu L."/>
            <person name="Talag J."/>
            <person name="Goicoechea J."/>
            <person name="Angelova A."/>
            <person name="Jetty R."/>
            <person name="Kudrna D."/>
            <person name="Golser W."/>
            <person name="Rivera L."/>
            <person name="Zhang J."/>
            <person name="Wing R."/>
        </authorList>
    </citation>
    <scope>NUCLEOTIDE SEQUENCE</scope>
</reference>
<accession>A0A0D9Y0Q6</accession>
<dbReference type="EnsemblPlants" id="LPERR12G13890.1">
    <property type="protein sequence ID" value="LPERR12G13890.1"/>
    <property type="gene ID" value="LPERR12G13890"/>
</dbReference>
<dbReference type="HOGENOM" id="CLU_2577307_0_0_1"/>
<reference evidence="1 2" key="1">
    <citation type="submission" date="2012-08" db="EMBL/GenBank/DDBJ databases">
        <title>Oryza genome evolution.</title>
        <authorList>
            <person name="Wing R.A."/>
        </authorList>
    </citation>
    <scope>NUCLEOTIDE SEQUENCE</scope>
</reference>
<sequence>MVIHLCGEADEWMDGRRRGTQIGEKESNYTDKWVRKRGHTLTCDDLIDSGEYGNVATDVIVVVTPSAAAGEDDELYECTKS</sequence>
<organism evidence="1 2">
    <name type="scientific">Leersia perrieri</name>
    <dbReference type="NCBI Taxonomy" id="77586"/>
    <lineage>
        <taxon>Eukaryota</taxon>
        <taxon>Viridiplantae</taxon>
        <taxon>Streptophyta</taxon>
        <taxon>Embryophyta</taxon>
        <taxon>Tracheophyta</taxon>
        <taxon>Spermatophyta</taxon>
        <taxon>Magnoliopsida</taxon>
        <taxon>Liliopsida</taxon>
        <taxon>Poales</taxon>
        <taxon>Poaceae</taxon>
        <taxon>BOP clade</taxon>
        <taxon>Oryzoideae</taxon>
        <taxon>Oryzeae</taxon>
        <taxon>Oryzinae</taxon>
        <taxon>Leersia</taxon>
    </lineage>
</organism>
<evidence type="ECO:0000313" key="2">
    <source>
        <dbReference type="Proteomes" id="UP000032180"/>
    </source>
</evidence>
<proteinExistence type="predicted"/>
<protein>
    <submittedName>
        <fullName evidence="1">Uncharacterized protein</fullName>
    </submittedName>
</protein>
<evidence type="ECO:0000313" key="1">
    <source>
        <dbReference type="EnsemblPlants" id="LPERR12G13890.1"/>
    </source>
</evidence>
<dbReference type="Proteomes" id="UP000032180">
    <property type="component" value="Chromosome 12"/>
</dbReference>
<dbReference type="AlphaFoldDB" id="A0A0D9Y0Q6"/>
<reference evidence="1" key="3">
    <citation type="submission" date="2015-04" db="UniProtKB">
        <authorList>
            <consortium name="EnsemblPlants"/>
        </authorList>
    </citation>
    <scope>IDENTIFICATION</scope>
</reference>
<dbReference type="Gramene" id="LPERR12G13890.1">
    <property type="protein sequence ID" value="LPERR12G13890.1"/>
    <property type="gene ID" value="LPERR12G13890"/>
</dbReference>
<name>A0A0D9Y0Q6_9ORYZ</name>
<keyword evidence="2" id="KW-1185">Reference proteome</keyword>